<gene>
    <name evidence="1" type="ORF">NP233_g7523</name>
</gene>
<dbReference type="AlphaFoldDB" id="A0AAD5VP62"/>
<keyword evidence="2" id="KW-1185">Reference proteome</keyword>
<reference evidence="1" key="1">
    <citation type="submission" date="2022-07" db="EMBL/GenBank/DDBJ databases">
        <title>Genome Sequence of Leucocoprinus birnbaumii.</title>
        <authorList>
            <person name="Buettner E."/>
        </authorList>
    </citation>
    <scope>NUCLEOTIDE SEQUENCE</scope>
    <source>
        <strain evidence="1">VT141</strain>
    </source>
</reference>
<name>A0AAD5VP62_9AGAR</name>
<sequence>MDIWHKLPYTRRIFVHPEMDPTECDDRMIERMNTSLNQEPNMASISGILFGYACNRPQVVRIPYEWTVPLGSGVTNPSPLVEELRTDFWLDVHDQPEVYQVRDPSTSWTLITSELIVVRNRYLETLRLMPENPILNDIGEGKLCLSGNILVIKVSEDYRVIGLSEEDIEEVMNALKSYAASLKRCKLTLCCPRAAVLKLMQQPRCPFQVQPVPLPSMAYSRASSCLSVVDIFETIIDLCDFEAQCKLLRASGFTRELVQAVISRRIRRVITPYVGEKIGVFFDMLHKTQSLISGSTALYALAPYLFKPDWKAGDINILAPSHMATAFAGFLLHDLEYTVIAGESVRSNYKSVLNIFVLEKQVGIANYSVSEPDEVGSFSADGCTIYSPNECDIVYPFILSIPEDAGQRFNDTRHLCTKCK</sequence>
<dbReference type="Proteomes" id="UP001213000">
    <property type="component" value="Unassembled WGS sequence"/>
</dbReference>
<accession>A0AAD5VP62</accession>
<protein>
    <submittedName>
        <fullName evidence="1">Uncharacterized protein</fullName>
    </submittedName>
</protein>
<proteinExistence type="predicted"/>
<evidence type="ECO:0000313" key="2">
    <source>
        <dbReference type="Proteomes" id="UP001213000"/>
    </source>
</evidence>
<evidence type="ECO:0000313" key="1">
    <source>
        <dbReference type="EMBL" id="KAJ3565611.1"/>
    </source>
</evidence>
<dbReference type="EMBL" id="JANIEX010000555">
    <property type="protein sequence ID" value="KAJ3565611.1"/>
    <property type="molecule type" value="Genomic_DNA"/>
</dbReference>
<comment type="caution">
    <text evidence="1">The sequence shown here is derived from an EMBL/GenBank/DDBJ whole genome shotgun (WGS) entry which is preliminary data.</text>
</comment>
<organism evidence="1 2">
    <name type="scientific">Leucocoprinus birnbaumii</name>
    <dbReference type="NCBI Taxonomy" id="56174"/>
    <lineage>
        <taxon>Eukaryota</taxon>
        <taxon>Fungi</taxon>
        <taxon>Dikarya</taxon>
        <taxon>Basidiomycota</taxon>
        <taxon>Agaricomycotina</taxon>
        <taxon>Agaricomycetes</taxon>
        <taxon>Agaricomycetidae</taxon>
        <taxon>Agaricales</taxon>
        <taxon>Agaricineae</taxon>
        <taxon>Agaricaceae</taxon>
        <taxon>Leucocoprinus</taxon>
    </lineage>
</organism>